<comment type="subcellular location">
    <subcellularLocation>
        <location evidence="1">Membrane</location>
        <topology evidence="1">Multi-pass membrane protein</topology>
    </subcellularLocation>
</comment>
<evidence type="ECO:0000256" key="5">
    <source>
        <dbReference type="ARBA" id="ARBA00022989"/>
    </source>
</evidence>
<dbReference type="NCBIfam" id="TIGR03025">
    <property type="entry name" value="EPS_sugtrans"/>
    <property type="match status" value="1"/>
</dbReference>
<dbReference type="GO" id="GO:0000271">
    <property type="term" value="P:polysaccharide biosynthetic process"/>
    <property type="evidence" value="ECO:0007669"/>
    <property type="project" value="UniProtKB-KW"/>
</dbReference>
<keyword evidence="7" id="KW-0270">Exopolysaccharide synthesis</keyword>
<dbReference type="NCBIfam" id="TIGR03023">
    <property type="entry name" value="WcaJ_sugtrans"/>
    <property type="match status" value="1"/>
</dbReference>
<protein>
    <submittedName>
        <fullName evidence="10">Undecaprenyl-phosphate glucose phosphotransferase</fullName>
    </submittedName>
</protein>
<feature type="transmembrane region" description="Helical" evidence="8">
    <location>
        <begin position="100"/>
        <end position="121"/>
    </location>
</feature>
<dbReference type="Pfam" id="PF13727">
    <property type="entry name" value="CoA_binding_3"/>
    <property type="match status" value="1"/>
</dbReference>
<feature type="domain" description="Bacterial sugar transferase" evidence="9">
    <location>
        <begin position="292"/>
        <end position="477"/>
    </location>
</feature>
<evidence type="ECO:0000259" key="9">
    <source>
        <dbReference type="Pfam" id="PF02397"/>
    </source>
</evidence>
<dbReference type="Pfam" id="PF02397">
    <property type="entry name" value="Bac_transf"/>
    <property type="match status" value="1"/>
</dbReference>
<name>A0A2N3KVJ5_9PROT</name>
<feature type="transmembrane region" description="Helical" evidence="8">
    <location>
        <begin position="133"/>
        <end position="154"/>
    </location>
</feature>
<sequence length="485" mass="54836">MIKRRLDRIFHPANCGIGTGGCWVLTHSRNQAILRDLFALGDVVVLLLGAIVASLLRFDTFFPPDGFLVPTFMAPLVYLMVMVMVRGYQTLNPETMQIGLFRLLTAQLGTYALLLVFAYFAKVSEDFSRLWTGYSLLTGTALLIALRIGVFVWLRRKGIAGHFRPRVALISSAPEPLIISQLRARAESHSFTIVHNHRIVQDEQAGGSLRDALLEMRAAKPDIVVMAVNSNDKIRYADILDDIGAISSDLVEISDLNEGQAGDVASEWVILAGLPFLRRAMRPFGERGWWVKRLEDILLGAVALLLLSPIMLTIALAVKLTSRGPILFAQLRHGFNGETIRVMKFRSMYVDKMTDTPEKVQQARRNDPRITPLGAFLRKTSLDELPQLFNVLRGDMSLVGPRPHATAHNELYRTRIDGYFARHRVKPGITGWAQVNGWRGETDTDEKMRQRVLHDMYYIQNWSPWLDIRIMFLTLVNGFVHRNAY</sequence>
<evidence type="ECO:0000256" key="6">
    <source>
        <dbReference type="ARBA" id="ARBA00023136"/>
    </source>
</evidence>
<evidence type="ECO:0000256" key="3">
    <source>
        <dbReference type="ARBA" id="ARBA00022679"/>
    </source>
</evidence>
<keyword evidence="5 8" id="KW-1133">Transmembrane helix</keyword>
<comment type="similarity">
    <text evidence="2">Belongs to the bacterial sugar transferase family.</text>
</comment>
<dbReference type="InterPro" id="IPR017475">
    <property type="entry name" value="EPS_sugar_tfrase"/>
</dbReference>
<dbReference type="PROSITE" id="PS51257">
    <property type="entry name" value="PROKAR_LIPOPROTEIN"/>
    <property type="match status" value="1"/>
</dbReference>
<evidence type="ECO:0000256" key="2">
    <source>
        <dbReference type="ARBA" id="ARBA00006464"/>
    </source>
</evidence>
<dbReference type="PANTHER" id="PTHR30576">
    <property type="entry name" value="COLANIC BIOSYNTHESIS UDP-GLUCOSE LIPID CARRIER TRANSFERASE"/>
    <property type="match status" value="1"/>
</dbReference>
<evidence type="ECO:0000313" key="10">
    <source>
        <dbReference type="EMBL" id="PKR54548.1"/>
    </source>
</evidence>
<keyword evidence="3 10" id="KW-0808">Transferase</keyword>
<dbReference type="Proteomes" id="UP000233597">
    <property type="component" value="Unassembled WGS sequence"/>
</dbReference>
<keyword evidence="4 8" id="KW-0812">Transmembrane</keyword>
<feature type="transmembrane region" description="Helical" evidence="8">
    <location>
        <begin position="297"/>
        <end position="318"/>
    </location>
</feature>
<dbReference type="GO" id="GO:0016020">
    <property type="term" value="C:membrane"/>
    <property type="evidence" value="ECO:0007669"/>
    <property type="project" value="UniProtKB-SubCell"/>
</dbReference>
<dbReference type="InterPro" id="IPR017473">
    <property type="entry name" value="Undecaprenyl-P_gluc_Ptfrase"/>
</dbReference>
<dbReference type="AlphaFoldDB" id="A0A2N3KVJ5"/>
<dbReference type="InterPro" id="IPR003362">
    <property type="entry name" value="Bact_transf"/>
</dbReference>
<organism evidence="10 11">
    <name type="scientific">Thalassospira marina</name>
    <dbReference type="NCBI Taxonomy" id="2048283"/>
    <lineage>
        <taxon>Bacteria</taxon>
        <taxon>Pseudomonadati</taxon>
        <taxon>Pseudomonadota</taxon>
        <taxon>Alphaproteobacteria</taxon>
        <taxon>Rhodospirillales</taxon>
        <taxon>Thalassospiraceae</taxon>
        <taxon>Thalassospira</taxon>
    </lineage>
</organism>
<evidence type="ECO:0000313" key="11">
    <source>
        <dbReference type="Proteomes" id="UP000233597"/>
    </source>
</evidence>
<feature type="transmembrane region" description="Helical" evidence="8">
    <location>
        <begin position="37"/>
        <end position="56"/>
    </location>
</feature>
<evidence type="ECO:0000256" key="1">
    <source>
        <dbReference type="ARBA" id="ARBA00004141"/>
    </source>
</evidence>
<dbReference type="PANTHER" id="PTHR30576:SF0">
    <property type="entry name" value="UNDECAPRENYL-PHOSPHATE N-ACETYLGALACTOSAMINYL 1-PHOSPHATE TRANSFERASE-RELATED"/>
    <property type="match status" value="1"/>
</dbReference>
<dbReference type="OrthoDB" id="9808602at2"/>
<gene>
    <name evidence="10" type="ORF">COO20_07245</name>
</gene>
<feature type="transmembrane region" description="Helical" evidence="8">
    <location>
        <begin position="68"/>
        <end position="88"/>
    </location>
</feature>
<reference evidence="10 11" key="1">
    <citation type="submission" date="2017-09" db="EMBL/GenBank/DDBJ databases">
        <title>Biodiversity and function of Thalassospira species in the particle-attached aromatic-hydrocarbon-degrading consortia from the surface seawater of the South China Sea.</title>
        <authorList>
            <person name="Dong C."/>
            <person name="Liu R."/>
            <person name="Shao Z."/>
        </authorList>
    </citation>
    <scope>NUCLEOTIDE SEQUENCE [LARGE SCALE GENOMIC DNA]</scope>
    <source>
        <strain evidence="10 11">CSC1P2</strain>
    </source>
</reference>
<evidence type="ECO:0000256" key="4">
    <source>
        <dbReference type="ARBA" id="ARBA00022692"/>
    </source>
</evidence>
<comment type="caution">
    <text evidence="10">The sequence shown here is derived from an EMBL/GenBank/DDBJ whole genome shotgun (WGS) entry which is preliminary data.</text>
</comment>
<accession>A0A2N3KVJ5</accession>
<evidence type="ECO:0000256" key="7">
    <source>
        <dbReference type="ARBA" id="ARBA00023169"/>
    </source>
</evidence>
<dbReference type="GO" id="GO:0016780">
    <property type="term" value="F:phosphotransferase activity, for other substituted phosphate groups"/>
    <property type="evidence" value="ECO:0007669"/>
    <property type="project" value="TreeGrafter"/>
</dbReference>
<dbReference type="EMBL" id="NWTK01000004">
    <property type="protein sequence ID" value="PKR54548.1"/>
    <property type="molecule type" value="Genomic_DNA"/>
</dbReference>
<evidence type="ECO:0000256" key="8">
    <source>
        <dbReference type="SAM" id="Phobius"/>
    </source>
</evidence>
<proteinExistence type="inferred from homology"/>
<keyword evidence="6 8" id="KW-0472">Membrane</keyword>